<dbReference type="InterPro" id="IPR016977">
    <property type="entry name" value="ComGF"/>
</dbReference>
<dbReference type="EMBL" id="CP018176">
    <property type="protein sequence ID" value="AUJ30894.1"/>
    <property type="molecule type" value="Genomic_DNA"/>
</dbReference>
<accession>A0A3Q8CTS2</accession>
<name>A0A3Q8CTS2_9LACO</name>
<gene>
    <name evidence="1" type="ORF">BSQ49_08275</name>
</gene>
<dbReference type="Pfam" id="PF15980">
    <property type="entry name" value="ComGF"/>
    <property type="match status" value="1"/>
</dbReference>
<organism evidence="1 2">
    <name type="scientific">Liquorilactobacillus hordei</name>
    <dbReference type="NCBI Taxonomy" id="468911"/>
    <lineage>
        <taxon>Bacteria</taxon>
        <taxon>Bacillati</taxon>
        <taxon>Bacillota</taxon>
        <taxon>Bacilli</taxon>
        <taxon>Lactobacillales</taxon>
        <taxon>Lactobacillaceae</taxon>
        <taxon>Liquorilactobacillus</taxon>
    </lineage>
</organism>
<dbReference type="AlphaFoldDB" id="A0A3Q8CTS2"/>
<evidence type="ECO:0000313" key="1">
    <source>
        <dbReference type="EMBL" id="AUJ30894.1"/>
    </source>
</evidence>
<dbReference type="Proteomes" id="UP000314960">
    <property type="component" value="Chromosome"/>
</dbReference>
<sequence length="147" mass="17216">MMRKTNQGFTLFESLLALLLTSMLLLTFSFVMNTTNKINKGANEQDFFKWQQAMDVLTYESLKLKFVSQSGNVTKLYNEGTNKEYLLYLKNGVLKLTGDESGYQPLLDNVSFFNAFYDEKEFTLKIRAKFHEKEYYKELVLPIRRGE</sequence>
<reference evidence="1 2" key="1">
    <citation type="submission" date="2016-11" db="EMBL/GenBank/DDBJ databases">
        <title>Interaction between Lactobacillus species and yeast in water kefir.</title>
        <authorList>
            <person name="Behr J."/>
            <person name="Xu D."/>
            <person name="Vogel R.F."/>
        </authorList>
    </citation>
    <scope>NUCLEOTIDE SEQUENCE [LARGE SCALE GENOMIC DNA]</scope>
    <source>
        <strain evidence="1 2">TMW 1.1822</strain>
    </source>
</reference>
<dbReference type="KEGG" id="lhw:BSQ49_08275"/>
<evidence type="ECO:0000313" key="2">
    <source>
        <dbReference type="Proteomes" id="UP000314960"/>
    </source>
</evidence>
<protein>
    <recommendedName>
        <fullName evidence="3">Competence protein ComGF</fullName>
    </recommendedName>
</protein>
<evidence type="ECO:0008006" key="3">
    <source>
        <dbReference type="Google" id="ProtNLM"/>
    </source>
</evidence>
<proteinExistence type="predicted"/>